<dbReference type="Proteomes" id="UP001152795">
    <property type="component" value="Unassembled WGS sequence"/>
</dbReference>
<comment type="caution">
    <text evidence="4">The sequence shown here is derived from an EMBL/GenBank/DDBJ whole genome shotgun (WGS) entry which is preliminary data.</text>
</comment>
<dbReference type="EMBL" id="CACRXK020002548">
    <property type="protein sequence ID" value="CAB3994830.1"/>
    <property type="molecule type" value="Genomic_DNA"/>
</dbReference>
<accession>A0A6S7HFS7</accession>
<feature type="region of interest" description="Disordered" evidence="3">
    <location>
        <begin position="105"/>
        <end position="132"/>
    </location>
</feature>
<evidence type="ECO:0000256" key="2">
    <source>
        <dbReference type="ARBA" id="ARBA00022723"/>
    </source>
</evidence>
<gene>
    <name evidence="4" type="ORF">PACLA_8A026748</name>
</gene>
<feature type="compositionally biased region" description="Polar residues" evidence="3">
    <location>
        <begin position="117"/>
        <end position="126"/>
    </location>
</feature>
<dbReference type="OrthoDB" id="1681765at2759"/>
<comment type="cofactor">
    <cofactor evidence="1">
        <name>a divalent metal cation</name>
        <dbReference type="ChEBI" id="CHEBI:60240"/>
    </cofactor>
</comment>
<dbReference type="AlphaFoldDB" id="A0A6S7HFS7"/>
<keyword evidence="2" id="KW-0479">Metal-binding</keyword>
<dbReference type="GO" id="GO:0046872">
    <property type="term" value="F:metal ion binding"/>
    <property type="evidence" value="ECO:0007669"/>
    <property type="project" value="UniProtKB-KW"/>
</dbReference>
<organism evidence="4 5">
    <name type="scientific">Paramuricea clavata</name>
    <name type="common">Red gorgonian</name>
    <name type="synonym">Violescent sea-whip</name>
    <dbReference type="NCBI Taxonomy" id="317549"/>
    <lineage>
        <taxon>Eukaryota</taxon>
        <taxon>Metazoa</taxon>
        <taxon>Cnidaria</taxon>
        <taxon>Anthozoa</taxon>
        <taxon>Octocorallia</taxon>
        <taxon>Malacalcyonacea</taxon>
        <taxon>Plexauridae</taxon>
        <taxon>Paramuricea</taxon>
    </lineage>
</organism>
<proteinExistence type="predicted"/>
<keyword evidence="5" id="KW-1185">Reference proteome</keyword>
<evidence type="ECO:0000313" key="5">
    <source>
        <dbReference type="Proteomes" id="UP001152795"/>
    </source>
</evidence>
<sequence>MIKPDLGNISELSQQIYNYRVCRARRVIENSFGIMATRFRTYRRPIIANVETVKNVVKATLALHNFLLITQRKEEAYSYCSQHFVDQNGTRGRVIPGQRRQEIGATDGLSRLDRNARGSNNSSKSAQQERDDYKEYFNSPTGAVTWQIDAVTATTDPFDARKIV</sequence>
<dbReference type="InterPro" id="IPR027806">
    <property type="entry name" value="HARBI1_dom"/>
</dbReference>
<evidence type="ECO:0000256" key="3">
    <source>
        <dbReference type="SAM" id="MobiDB-lite"/>
    </source>
</evidence>
<name>A0A6S7HFS7_PARCT</name>
<protein>
    <submittedName>
        <fullName evidence="4">Uncharacterized protein</fullName>
    </submittedName>
</protein>
<evidence type="ECO:0000313" key="4">
    <source>
        <dbReference type="EMBL" id="CAB3994830.1"/>
    </source>
</evidence>
<reference evidence="4" key="1">
    <citation type="submission" date="2020-04" db="EMBL/GenBank/DDBJ databases">
        <authorList>
            <person name="Alioto T."/>
            <person name="Alioto T."/>
            <person name="Gomez Garrido J."/>
        </authorList>
    </citation>
    <scope>NUCLEOTIDE SEQUENCE</scope>
    <source>
        <strain evidence="4">A484AB</strain>
    </source>
</reference>
<evidence type="ECO:0000256" key="1">
    <source>
        <dbReference type="ARBA" id="ARBA00001968"/>
    </source>
</evidence>
<dbReference type="Pfam" id="PF13359">
    <property type="entry name" value="DDE_Tnp_4"/>
    <property type="match status" value="1"/>
</dbReference>